<dbReference type="EMBL" id="BONY01000039">
    <property type="protein sequence ID" value="GIH07659.1"/>
    <property type="molecule type" value="Genomic_DNA"/>
</dbReference>
<keyword evidence="3" id="KW-1185">Reference proteome</keyword>
<evidence type="ECO:0000256" key="1">
    <source>
        <dbReference type="SAM" id="MobiDB-lite"/>
    </source>
</evidence>
<reference evidence="2" key="1">
    <citation type="submission" date="2021-01" db="EMBL/GenBank/DDBJ databases">
        <title>Whole genome shotgun sequence of Rhizocola hellebori NBRC 109834.</title>
        <authorList>
            <person name="Komaki H."/>
            <person name="Tamura T."/>
        </authorList>
    </citation>
    <scope>NUCLEOTIDE SEQUENCE</scope>
    <source>
        <strain evidence="2">NBRC 109834</strain>
    </source>
</reference>
<name>A0A8J3VHQ8_9ACTN</name>
<dbReference type="RefSeq" id="WP_203911442.1">
    <property type="nucleotide sequence ID" value="NZ_BONY01000039.1"/>
</dbReference>
<gene>
    <name evidence="2" type="ORF">Rhe02_57260</name>
</gene>
<comment type="caution">
    <text evidence="2">The sequence shown here is derived from an EMBL/GenBank/DDBJ whole genome shotgun (WGS) entry which is preliminary data.</text>
</comment>
<protein>
    <submittedName>
        <fullName evidence="2">Uncharacterized protein</fullName>
    </submittedName>
</protein>
<feature type="compositionally biased region" description="Low complexity" evidence="1">
    <location>
        <begin position="119"/>
        <end position="128"/>
    </location>
</feature>
<organism evidence="2 3">
    <name type="scientific">Rhizocola hellebori</name>
    <dbReference type="NCBI Taxonomy" id="1392758"/>
    <lineage>
        <taxon>Bacteria</taxon>
        <taxon>Bacillati</taxon>
        <taxon>Actinomycetota</taxon>
        <taxon>Actinomycetes</taxon>
        <taxon>Micromonosporales</taxon>
        <taxon>Micromonosporaceae</taxon>
        <taxon>Rhizocola</taxon>
    </lineage>
</organism>
<dbReference type="AlphaFoldDB" id="A0A8J3VHQ8"/>
<feature type="compositionally biased region" description="Basic and acidic residues" evidence="1">
    <location>
        <begin position="99"/>
        <end position="112"/>
    </location>
</feature>
<dbReference type="Proteomes" id="UP000612899">
    <property type="component" value="Unassembled WGS sequence"/>
</dbReference>
<feature type="region of interest" description="Disordered" evidence="1">
    <location>
        <begin position="99"/>
        <end position="128"/>
    </location>
</feature>
<accession>A0A8J3VHQ8</accession>
<evidence type="ECO:0000313" key="2">
    <source>
        <dbReference type="EMBL" id="GIH07659.1"/>
    </source>
</evidence>
<evidence type="ECO:0000313" key="3">
    <source>
        <dbReference type="Proteomes" id="UP000612899"/>
    </source>
</evidence>
<sequence length="128" mass="13774">MPFAEDYDVAANALEAAAQEAASMMESARAALGTGVMVGGQLTRLVTDELDAAAGILDQVSSELTELVATCRERAEICRQAQADQHTYAASYTRYQADLRDWQDHHGTREPAPEPPTAPEAAPAWANR</sequence>
<proteinExistence type="predicted"/>